<feature type="compositionally biased region" description="Basic and acidic residues" evidence="1">
    <location>
        <begin position="145"/>
        <end position="155"/>
    </location>
</feature>
<evidence type="ECO:0000313" key="3">
    <source>
        <dbReference type="Proteomes" id="UP000054560"/>
    </source>
</evidence>
<keyword evidence="3" id="KW-1185">Reference proteome</keyword>
<sequence length="199" mass="22378">MVERMDRVDPIDMSYVNLAKKNTFGDAVCKITVRNNLIGWWKNTKTDFAVVQTNKEKSGHHTPTQIDFFQGKISTLFFYTYILPRGESALEALCAVAGGPLMNGMSNAFDNSGSASKSGSDCEDKGKDVKSTGRSKSHRNKIKQAKREVEENRKKWSNDAANETFMKGVQMFIKNDTLLHCKRDLGAISKEIMDLKRDL</sequence>
<dbReference type="Proteomes" id="UP000054560">
    <property type="component" value="Unassembled WGS sequence"/>
</dbReference>
<dbReference type="AlphaFoldDB" id="A0A0L0G6U3"/>
<dbReference type="EMBL" id="KQ241743">
    <property type="protein sequence ID" value="KNC84747.1"/>
    <property type="molecule type" value="Genomic_DNA"/>
</dbReference>
<reference evidence="2 3" key="1">
    <citation type="submission" date="2011-02" db="EMBL/GenBank/DDBJ databases">
        <title>The Genome Sequence of Sphaeroforma arctica JP610.</title>
        <authorList>
            <consortium name="The Broad Institute Genome Sequencing Platform"/>
            <person name="Russ C."/>
            <person name="Cuomo C."/>
            <person name="Young S.K."/>
            <person name="Zeng Q."/>
            <person name="Gargeya S."/>
            <person name="Alvarado L."/>
            <person name="Berlin A."/>
            <person name="Chapman S.B."/>
            <person name="Chen Z."/>
            <person name="Freedman E."/>
            <person name="Gellesch M."/>
            <person name="Goldberg J."/>
            <person name="Griggs A."/>
            <person name="Gujja S."/>
            <person name="Heilman E."/>
            <person name="Heiman D."/>
            <person name="Howarth C."/>
            <person name="Mehta T."/>
            <person name="Neiman D."/>
            <person name="Pearson M."/>
            <person name="Roberts A."/>
            <person name="Saif S."/>
            <person name="Shea T."/>
            <person name="Shenoy N."/>
            <person name="Sisk P."/>
            <person name="Stolte C."/>
            <person name="Sykes S."/>
            <person name="White J."/>
            <person name="Yandava C."/>
            <person name="Burger G."/>
            <person name="Gray M.W."/>
            <person name="Holland P.W.H."/>
            <person name="King N."/>
            <person name="Lang F.B.F."/>
            <person name="Roger A.J."/>
            <person name="Ruiz-Trillo I."/>
            <person name="Haas B."/>
            <person name="Nusbaum C."/>
            <person name="Birren B."/>
        </authorList>
    </citation>
    <scope>NUCLEOTIDE SEQUENCE [LARGE SCALE GENOMIC DNA]</scope>
    <source>
        <strain evidence="2 3">JP610</strain>
    </source>
</reference>
<feature type="compositionally biased region" description="Basic residues" evidence="1">
    <location>
        <begin position="133"/>
        <end position="144"/>
    </location>
</feature>
<evidence type="ECO:0000256" key="1">
    <source>
        <dbReference type="SAM" id="MobiDB-lite"/>
    </source>
</evidence>
<protein>
    <submittedName>
        <fullName evidence="2">Uncharacterized protein</fullName>
    </submittedName>
</protein>
<evidence type="ECO:0000313" key="2">
    <source>
        <dbReference type="EMBL" id="KNC84747.1"/>
    </source>
</evidence>
<feature type="compositionally biased region" description="Basic and acidic residues" evidence="1">
    <location>
        <begin position="120"/>
        <end position="131"/>
    </location>
</feature>
<gene>
    <name evidence="2" type="ORF">SARC_03039</name>
</gene>
<name>A0A0L0G6U3_9EUKA</name>
<dbReference type="RefSeq" id="XP_014158649.1">
    <property type="nucleotide sequence ID" value="XM_014303174.1"/>
</dbReference>
<proteinExistence type="predicted"/>
<organism evidence="2 3">
    <name type="scientific">Sphaeroforma arctica JP610</name>
    <dbReference type="NCBI Taxonomy" id="667725"/>
    <lineage>
        <taxon>Eukaryota</taxon>
        <taxon>Ichthyosporea</taxon>
        <taxon>Ichthyophonida</taxon>
        <taxon>Sphaeroforma</taxon>
    </lineage>
</organism>
<accession>A0A0L0G6U3</accession>
<dbReference type="GeneID" id="25903543"/>
<feature type="region of interest" description="Disordered" evidence="1">
    <location>
        <begin position="112"/>
        <end position="155"/>
    </location>
</feature>